<evidence type="ECO:0000256" key="1">
    <source>
        <dbReference type="SAM" id="Phobius"/>
    </source>
</evidence>
<sequence>MKNYAQYYQAITVSLRKSPLALKLLELLNGSVTKLMYLFYPLLLAYLAWKLPERLLIYILVPGISFVLVSLLRKLINQKRPYENWDLDPLIKKDTKGQSMPSRHVFSATIISMCFLSLNLYLGILLLIFSAILALCRVLGGVHYPKDVLVGMLLGILAGFLVFIF</sequence>
<dbReference type="SMART" id="SM00014">
    <property type="entry name" value="acidPPc"/>
    <property type="match status" value="1"/>
</dbReference>
<feature type="transmembrane region" description="Helical" evidence="1">
    <location>
        <begin position="105"/>
        <end position="135"/>
    </location>
</feature>
<organism evidence="3 4">
    <name type="scientific">Streptococcus henryi</name>
    <dbReference type="NCBI Taxonomy" id="439219"/>
    <lineage>
        <taxon>Bacteria</taxon>
        <taxon>Bacillati</taxon>
        <taxon>Bacillota</taxon>
        <taxon>Bacilli</taxon>
        <taxon>Lactobacillales</taxon>
        <taxon>Streptococcaceae</taxon>
        <taxon>Streptococcus</taxon>
    </lineage>
</organism>
<dbReference type="Gene3D" id="1.20.144.10">
    <property type="entry name" value="Phosphatidic acid phosphatase type 2/haloperoxidase"/>
    <property type="match status" value="1"/>
</dbReference>
<evidence type="ECO:0000259" key="2">
    <source>
        <dbReference type="SMART" id="SM00014"/>
    </source>
</evidence>
<keyword evidence="4" id="KW-1185">Reference proteome</keyword>
<dbReference type="AlphaFoldDB" id="A0A1G6AT99"/>
<dbReference type="RefSeq" id="WP_074485445.1">
    <property type="nucleotide sequence ID" value="NZ_FMXP01000006.1"/>
</dbReference>
<dbReference type="PANTHER" id="PTHR14969:SF13">
    <property type="entry name" value="AT30094P"/>
    <property type="match status" value="1"/>
</dbReference>
<feature type="domain" description="Phosphatidic acid phosphatase type 2/haloperoxidase" evidence="2">
    <location>
        <begin position="54"/>
        <end position="163"/>
    </location>
</feature>
<evidence type="ECO:0000313" key="4">
    <source>
        <dbReference type="Proteomes" id="UP000182508"/>
    </source>
</evidence>
<proteinExistence type="predicted"/>
<dbReference type="InterPro" id="IPR036938">
    <property type="entry name" value="PAP2/HPO_sf"/>
</dbReference>
<dbReference type="CDD" id="cd01610">
    <property type="entry name" value="PAP2_like"/>
    <property type="match status" value="1"/>
</dbReference>
<dbReference type="eggNOG" id="COG0671">
    <property type="taxonomic scope" value="Bacteria"/>
</dbReference>
<feature type="transmembrane region" description="Helical" evidence="1">
    <location>
        <begin position="55"/>
        <end position="72"/>
    </location>
</feature>
<gene>
    <name evidence="3" type="ORF">SAMN02910293_00605</name>
</gene>
<dbReference type="EMBL" id="FMXP01000006">
    <property type="protein sequence ID" value="SDB11423.1"/>
    <property type="molecule type" value="Genomic_DNA"/>
</dbReference>
<dbReference type="SUPFAM" id="SSF48317">
    <property type="entry name" value="Acid phosphatase/Vanadium-dependent haloperoxidase"/>
    <property type="match status" value="1"/>
</dbReference>
<dbReference type="STRING" id="439219.SAMN02910293_00605"/>
<feature type="transmembrane region" description="Helical" evidence="1">
    <location>
        <begin position="24"/>
        <end position="49"/>
    </location>
</feature>
<feature type="transmembrane region" description="Helical" evidence="1">
    <location>
        <begin position="147"/>
        <end position="164"/>
    </location>
</feature>
<keyword evidence="1" id="KW-1133">Transmembrane helix</keyword>
<dbReference type="Pfam" id="PF01569">
    <property type="entry name" value="PAP2"/>
    <property type="match status" value="1"/>
</dbReference>
<name>A0A1G6AT99_9STRE</name>
<dbReference type="Proteomes" id="UP000182508">
    <property type="component" value="Unassembled WGS sequence"/>
</dbReference>
<keyword evidence="1" id="KW-0472">Membrane</keyword>
<reference evidence="3 4" key="1">
    <citation type="submission" date="2016-10" db="EMBL/GenBank/DDBJ databases">
        <authorList>
            <person name="de Groot N.N."/>
        </authorList>
    </citation>
    <scope>NUCLEOTIDE SEQUENCE [LARGE SCALE GENOMIC DNA]</scope>
    <source>
        <strain evidence="3 4">A-4</strain>
    </source>
</reference>
<protein>
    <submittedName>
        <fullName evidence="3">PAP2 superfamily protein</fullName>
    </submittedName>
</protein>
<dbReference type="PANTHER" id="PTHR14969">
    <property type="entry name" value="SPHINGOSINE-1-PHOSPHATE PHOSPHOHYDROLASE"/>
    <property type="match status" value="1"/>
</dbReference>
<accession>A0A1G6AT99</accession>
<keyword evidence="1" id="KW-0812">Transmembrane</keyword>
<dbReference type="InterPro" id="IPR000326">
    <property type="entry name" value="PAP2/HPO"/>
</dbReference>
<evidence type="ECO:0000313" key="3">
    <source>
        <dbReference type="EMBL" id="SDB11423.1"/>
    </source>
</evidence>